<feature type="transmembrane region" description="Helical" evidence="1">
    <location>
        <begin position="24"/>
        <end position="46"/>
    </location>
</feature>
<dbReference type="SUPFAM" id="SSF51261">
    <property type="entry name" value="Duplicated hybrid motif"/>
    <property type="match status" value="1"/>
</dbReference>
<accession>A0ABQ5UDX8</accession>
<dbReference type="Proteomes" id="UP001161406">
    <property type="component" value="Unassembled WGS sequence"/>
</dbReference>
<feature type="domain" description="M23ase beta-sheet core" evidence="2">
    <location>
        <begin position="272"/>
        <end position="366"/>
    </location>
</feature>
<comment type="caution">
    <text evidence="3">The sequence shown here is derived from an EMBL/GenBank/DDBJ whole genome shotgun (WGS) entry which is preliminary data.</text>
</comment>
<dbReference type="PANTHER" id="PTHR21666:SF291">
    <property type="entry name" value="STAGE II SPORULATION PROTEIN Q"/>
    <property type="match status" value="1"/>
</dbReference>
<evidence type="ECO:0000256" key="1">
    <source>
        <dbReference type="SAM" id="Phobius"/>
    </source>
</evidence>
<dbReference type="Pfam" id="PF01551">
    <property type="entry name" value="Peptidase_M23"/>
    <property type="match status" value="1"/>
</dbReference>
<dbReference type="PANTHER" id="PTHR21666">
    <property type="entry name" value="PEPTIDASE-RELATED"/>
    <property type="match status" value="1"/>
</dbReference>
<evidence type="ECO:0000313" key="4">
    <source>
        <dbReference type="Proteomes" id="UP001161406"/>
    </source>
</evidence>
<reference evidence="3" key="1">
    <citation type="journal article" date="2014" name="Int. J. Syst. Evol. Microbiol.">
        <title>Complete genome of a new Firmicutes species belonging to the dominant human colonic microbiota ('Ruminococcus bicirculans') reveals two chromosomes and a selective capacity to utilize plant glucans.</title>
        <authorList>
            <consortium name="NISC Comparative Sequencing Program"/>
            <person name="Wegmann U."/>
            <person name="Louis P."/>
            <person name="Goesmann A."/>
            <person name="Henrissat B."/>
            <person name="Duncan S.H."/>
            <person name="Flint H.J."/>
        </authorList>
    </citation>
    <scope>NUCLEOTIDE SEQUENCE</scope>
    <source>
        <strain evidence="3">NBRC 103855</strain>
    </source>
</reference>
<name>A0ABQ5UDX8_9HYPH</name>
<evidence type="ECO:0000313" key="3">
    <source>
        <dbReference type="EMBL" id="GLQ09666.1"/>
    </source>
</evidence>
<evidence type="ECO:0000259" key="2">
    <source>
        <dbReference type="Pfam" id="PF01551"/>
    </source>
</evidence>
<organism evidence="3 4">
    <name type="scientific">Devosia yakushimensis</name>
    <dbReference type="NCBI Taxonomy" id="470028"/>
    <lineage>
        <taxon>Bacteria</taxon>
        <taxon>Pseudomonadati</taxon>
        <taxon>Pseudomonadota</taxon>
        <taxon>Alphaproteobacteria</taxon>
        <taxon>Hyphomicrobiales</taxon>
        <taxon>Devosiaceae</taxon>
        <taxon>Devosia</taxon>
    </lineage>
</organism>
<dbReference type="InterPro" id="IPR016047">
    <property type="entry name" value="M23ase_b-sheet_dom"/>
</dbReference>
<sequence>MRYSASFGGPATPAPAPRQGVRPALFYGMFATLLCANALTATAFVFSSDIAKLWNRQDDQVVAAYEDRIAQLRVEVDRLHSRSYAQAGDINLQLQELSQQQEVLLEQHQLVKVLVDKAGQLGIDSAALPTATGAPDIAPLAMNSGNAEIDATATAISQMMGETQFAMTSIAETATQRTRNIVTELTGLGIRVDLPSEDADGVGGPLLAAVDGADASSPMIDDANAVMAALVRYKAARDTIDTAPVHMPISGSFRQSSGFGNRTDPFTGRRAFHSGLDFAATSGTIVLSAGAGVVSFVGQQSGYGNVVEVTHANGLITRYAHLSGFLSEVGQRVNTGSPIAKVGSTGRSTGPHLHFEVRRDDMAINPKTFIEAGKRLTALLG</sequence>
<dbReference type="EMBL" id="BSNG01000001">
    <property type="protein sequence ID" value="GLQ09666.1"/>
    <property type="molecule type" value="Genomic_DNA"/>
</dbReference>
<dbReference type="CDD" id="cd12797">
    <property type="entry name" value="M23_peptidase"/>
    <property type="match status" value="1"/>
</dbReference>
<keyword evidence="4" id="KW-1185">Reference proteome</keyword>
<gene>
    <name evidence="3" type="ORF">GCM10007913_15980</name>
</gene>
<proteinExistence type="predicted"/>
<reference evidence="3" key="2">
    <citation type="submission" date="2023-01" db="EMBL/GenBank/DDBJ databases">
        <title>Draft genome sequence of Devosia yakushimensis strain NBRC 103855.</title>
        <authorList>
            <person name="Sun Q."/>
            <person name="Mori K."/>
        </authorList>
    </citation>
    <scope>NUCLEOTIDE SEQUENCE</scope>
    <source>
        <strain evidence="3">NBRC 103855</strain>
    </source>
</reference>
<protein>
    <submittedName>
        <fullName evidence="3">Membrane protein</fullName>
    </submittedName>
</protein>
<keyword evidence="1" id="KW-0812">Transmembrane</keyword>
<dbReference type="InterPro" id="IPR050570">
    <property type="entry name" value="Cell_wall_metabolism_enzyme"/>
</dbReference>
<dbReference type="Gene3D" id="2.70.70.10">
    <property type="entry name" value="Glucose Permease (Domain IIA)"/>
    <property type="match status" value="1"/>
</dbReference>
<keyword evidence="1" id="KW-1133">Transmembrane helix</keyword>
<dbReference type="InterPro" id="IPR011055">
    <property type="entry name" value="Dup_hybrid_motif"/>
</dbReference>
<dbReference type="RefSeq" id="WP_284389645.1">
    <property type="nucleotide sequence ID" value="NZ_BSNG01000001.1"/>
</dbReference>
<keyword evidence="1" id="KW-0472">Membrane</keyword>